<feature type="domain" description="Alpha-L-rhamnosidase six-hairpin glycosidase" evidence="4">
    <location>
        <begin position="471"/>
        <end position="553"/>
    </location>
</feature>
<dbReference type="Gene3D" id="2.60.40.10">
    <property type="entry name" value="Immunoglobulins"/>
    <property type="match status" value="1"/>
</dbReference>
<proteinExistence type="predicted"/>
<dbReference type="AlphaFoldDB" id="A0A1I7L7E8"/>
<dbReference type="InterPro" id="IPR013737">
    <property type="entry name" value="Bac_rhamnosid_N"/>
</dbReference>
<comment type="catalytic activity">
    <reaction evidence="1">
        <text>Hydrolysis of terminal non-reducing alpha-L-rhamnose residues in alpha-L-rhamnosides.</text>
        <dbReference type="EC" id="3.2.1.40"/>
    </reaction>
</comment>
<dbReference type="PANTHER" id="PTHR33307:SF6">
    <property type="entry name" value="ALPHA-RHAMNOSIDASE (EUROFUNG)-RELATED"/>
    <property type="match status" value="1"/>
</dbReference>
<dbReference type="Pfam" id="PF08531">
    <property type="entry name" value="Bac_rhamnosid_N"/>
    <property type="match status" value="1"/>
</dbReference>
<dbReference type="Gene3D" id="1.50.10.10">
    <property type="match status" value="1"/>
</dbReference>
<gene>
    <name evidence="5" type="ORF">SAMN05216552_102450</name>
</gene>
<evidence type="ECO:0000256" key="2">
    <source>
        <dbReference type="ARBA" id="ARBA00012652"/>
    </source>
</evidence>
<evidence type="ECO:0000256" key="1">
    <source>
        <dbReference type="ARBA" id="ARBA00001445"/>
    </source>
</evidence>
<dbReference type="InterPro" id="IPR016007">
    <property type="entry name" value="Alpha_rhamnosid"/>
</dbReference>
<dbReference type="PANTHER" id="PTHR33307">
    <property type="entry name" value="ALPHA-RHAMNOSIDASE (EUROFUNG)"/>
    <property type="match status" value="1"/>
</dbReference>
<dbReference type="InterPro" id="IPR012341">
    <property type="entry name" value="6hp_glycosidase-like_sf"/>
</dbReference>
<accession>A0A1I7L7E8</accession>
<name>A0A1I7L7E8_9BURK</name>
<keyword evidence="6" id="KW-1185">Reference proteome</keyword>
<dbReference type="Pfam" id="PF17389">
    <property type="entry name" value="Bac_rhamnosid6H"/>
    <property type="match status" value="1"/>
</dbReference>
<evidence type="ECO:0000313" key="5">
    <source>
        <dbReference type="EMBL" id="SFV05623.1"/>
    </source>
</evidence>
<evidence type="ECO:0000259" key="4">
    <source>
        <dbReference type="Pfam" id="PF17389"/>
    </source>
</evidence>
<dbReference type="STRING" id="1035707.SAMN05216552_102450"/>
<dbReference type="GO" id="GO:0005975">
    <property type="term" value="P:carbohydrate metabolic process"/>
    <property type="evidence" value="ECO:0007669"/>
    <property type="project" value="InterPro"/>
</dbReference>
<dbReference type="Proteomes" id="UP000199391">
    <property type="component" value="Unassembled WGS sequence"/>
</dbReference>
<dbReference type="EMBL" id="FPBO01000024">
    <property type="protein sequence ID" value="SFV05623.1"/>
    <property type="molecule type" value="Genomic_DNA"/>
</dbReference>
<dbReference type="Pfam" id="PF25788">
    <property type="entry name" value="Ig_Rha78A_N"/>
    <property type="match status" value="1"/>
</dbReference>
<dbReference type="SUPFAM" id="SSF48208">
    <property type="entry name" value="Six-hairpin glycosidases"/>
    <property type="match status" value="1"/>
</dbReference>
<dbReference type="InterPro" id="IPR013783">
    <property type="entry name" value="Ig-like_fold"/>
</dbReference>
<sequence length="584" mass="64302">MTMTLTKPLLLLSLLFHGYTFAAHLELSKLKVEYVEKPLGMDVAHPRFSWQMRAGDNAGGVRQSAFALMVKDESGTVVWDSGKTRSETSLNVEYGGKTLAPATRYDWSLKVWDQDGVAHTARSWFETGLMGSGAGQAAWSGAKRIGGDGKDAVLYAHYLPVFKIDYAMQLDKASNSTRAGFVYGANDRRLLDKNMNIGGLQAKRNGSYILLEIDASPLLSGQQARLNIYRKGYRADDSIDVPFKSFPIPQSLINSNNVYEKHSVSLSSNLGTSRIQIDCDGQDHLVADVNLNPFGQGGDALAFPVVGDIGFHAPKDQAARFSDVKIRHFRSPSNAIFSEHLEGDAYRGISAAGHAGFAVENNAYRITGGDAGSLVVADPSRNAMPMLRTSFTPAKASIAKARLYVTARGIYDVYLNGKRVGDDYFNPGMTQYNKSHLYQTFDVTKYLVPGRNALGAVMGEGQVISSIDKLASYYETSDPRVNKLWENITWSTYGNFLSIPTDCPQRNGRLGWSGDISVFSRTATYLAELPQFLRRHLRLARSRAGKERQLPFVGIPVDFQPANHEEVFFIAGQERRREAVCAAA</sequence>
<dbReference type="GO" id="GO:0030596">
    <property type="term" value="F:alpha-L-rhamnosidase activity"/>
    <property type="evidence" value="ECO:0007669"/>
    <property type="project" value="UniProtKB-EC"/>
</dbReference>
<dbReference type="EC" id="3.2.1.40" evidence="2"/>
<dbReference type="InterPro" id="IPR008928">
    <property type="entry name" value="6-hairpin_glycosidase_sf"/>
</dbReference>
<evidence type="ECO:0000313" key="6">
    <source>
        <dbReference type="Proteomes" id="UP000199391"/>
    </source>
</evidence>
<organism evidence="5 6">
    <name type="scientific">Pseudoduganella namucuonensis</name>
    <dbReference type="NCBI Taxonomy" id="1035707"/>
    <lineage>
        <taxon>Bacteria</taxon>
        <taxon>Pseudomonadati</taxon>
        <taxon>Pseudomonadota</taxon>
        <taxon>Betaproteobacteria</taxon>
        <taxon>Burkholderiales</taxon>
        <taxon>Oxalobacteraceae</taxon>
        <taxon>Telluria group</taxon>
        <taxon>Pseudoduganella</taxon>
    </lineage>
</organism>
<evidence type="ECO:0000259" key="3">
    <source>
        <dbReference type="Pfam" id="PF08531"/>
    </source>
</evidence>
<feature type="domain" description="Bacterial alpha-L-rhamnosidase N-terminal" evidence="3">
    <location>
        <begin position="397"/>
        <end position="464"/>
    </location>
</feature>
<dbReference type="Gene3D" id="2.60.120.260">
    <property type="entry name" value="Galactose-binding domain-like"/>
    <property type="match status" value="1"/>
</dbReference>
<dbReference type="InterPro" id="IPR035396">
    <property type="entry name" value="Bac_rhamnosid6H"/>
</dbReference>
<dbReference type="RefSeq" id="WP_218164912.1">
    <property type="nucleotide sequence ID" value="NZ_FPBO01000024.1"/>
</dbReference>
<reference evidence="6" key="1">
    <citation type="submission" date="2016-10" db="EMBL/GenBank/DDBJ databases">
        <authorList>
            <person name="Varghese N."/>
            <person name="Submissions S."/>
        </authorList>
    </citation>
    <scope>NUCLEOTIDE SEQUENCE [LARGE SCALE GENOMIC DNA]</scope>
    <source>
        <strain evidence="6">CGMCC 1.11014</strain>
    </source>
</reference>
<protein>
    <recommendedName>
        <fullName evidence="2">alpha-L-rhamnosidase</fullName>
        <ecNumber evidence="2">3.2.1.40</ecNumber>
    </recommendedName>
</protein>